<keyword evidence="8" id="KW-1185">Reference proteome</keyword>
<dbReference type="Proteomes" id="UP000008810">
    <property type="component" value="Chromosome 3"/>
</dbReference>
<feature type="transmembrane region" description="Helical" evidence="5">
    <location>
        <begin position="6"/>
        <end position="26"/>
    </location>
</feature>
<name>A0A2K2CWS4_BRADI</name>
<feature type="transmembrane region" description="Helical" evidence="5">
    <location>
        <begin position="219"/>
        <end position="236"/>
    </location>
</feature>
<evidence type="ECO:0000256" key="2">
    <source>
        <dbReference type="ARBA" id="ARBA00022692"/>
    </source>
</evidence>
<dbReference type="Gramene" id="PNT66477">
    <property type="protein sequence ID" value="PNT66477"/>
    <property type="gene ID" value="BRADI_3g12847v3"/>
</dbReference>
<evidence type="ECO:0000313" key="6">
    <source>
        <dbReference type="EMBL" id="PNT66477.1"/>
    </source>
</evidence>
<feature type="transmembrane region" description="Helical" evidence="5">
    <location>
        <begin position="188"/>
        <end position="207"/>
    </location>
</feature>
<dbReference type="EnsemblPlants" id="PNT66477">
    <property type="protein sequence ID" value="PNT66477"/>
    <property type="gene ID" value="BRADI_3g12847v3"/>
</dbReference>
<keyword evidence="2 5" id="KW-0812">Transmembrane</keyword>
<accession>A0A2K2CWS4</accession>
<dbReference type="PANTHER" id="PTHR11040">
    <property type="entry name" value="ZINC/IRON TRANSPORTER"/>
    <property type="match status" value="1"/>
</dbReference>
<comment type="subcellular location">
    <subcellularLocation>
        <location evidence="1">Cell membrane</location>
        <topology evidence="1">Multi-pass membrane protein</topology>
    </subcellularLocation>
</comment>
<dbReference type="InterPro" id="IPR003689">
    <property type="entry name" value="ZIP"/>
</dbReference>
<dbReference type="PANTHER" id="PTHR11040:SF154">
    <property type="entry name" value="OS08G0100200 PROTEIN"/>
    <property type="match status" value="1"/>
</dbReference>
<feature type="transmembrane region" description="Helical" evidence="5">
    <location>
        <begin position="38"/>
        <end position="57"/>
    </location>
</feature>
<dbReference type="OrthoDB" id="262547at2759"/>
<keyword evidence="4 5" id="KW-0472">Membrane</keyword>
<feature type="transmembrane region" description="Helical" evidence="5">
    <location>
        <begin position="118"/>
        <end position="136"/>
    </location>
</feature>
<feature type="transmembrane region" description="Helical" evidence="5">
    <location>
        <begin position="248"/>
        <end position="266"/>
    </location>
</feature>
<feature type="transmembrane region" description="Helical" evidence="5">
    <location>
        <begin position="69"/>
        <end position="86"/>
    </location>
</feature>
<organism evidence="6">
    <name type="scientific">Brachypodium distachyon</name>
    <name type="common">Purple false brome</name>
    <name type="synonym">Trachynia distachya</name>
    <dbReference type="NCBI Taxonomy" id="15368"/>
    <lineage>
        <taxon>Eukaryota</taxon>
        <taxon>Viridiplantae</taxon>
        <taxon>Streptophyta</taxon>
        <taxon>Embryophyta</taxon>
        <taxon>Tracheophyta</taxon>
        <taxon>Spermatophyta</taxon>
        <taxon>Magnoliopsida</taxon>
        <taxon>Liliopsida</taxon>
        <taxon>Poales</taxon>
        <taxon>Poaceae</taxon>
        <taxon>BOP clade</taxon>
        <taxon>Pooideae</taxon>
        <taxon>Stipodae</taxon>
        <taxon>Brachypodieae</taxon>
        <taxon>Brachypodium</taxon>
    </lineage>
</organism>
<sequence>MFHLLTFAYSFVNNTCIYSSGALLAILNHAPNNRTLGILQGFATGLMLSMSFFDLAYDAINAIGFLKGNLWFFAGALLFSAIADVFPEPECNPVDENDKQMTGNSARKELMMRHRRRVIFSVIVTAIVAGVSLQNFPVGTAAFLGTAKGFRVGLNLVIAIALHYIPEGIAVALPAYFATCSKWQAFKLATLSGFAEPIGVIIVAYLFPSNLNPEILEGLLGLVGGVMAFLTLYEMLPLAIEYAGRKDAVKSVFVGMAFMSMSLYFLEVSLPKEMAA</sequence>
<dbReference type="Pfam" id="PF02535">
    <property type="entry name" value="Zip"/>
    <property type="match status" value="1"/>
</dbReference>
<reference evidence="6 7" key="1">
    <citation type="journal article" date="2010" name="Nature">
        <title>Genome sequencing and analysis of the model grass Brachypodium distachyon.</title>
        <authorList>
            <consortium name="International Brachypodium Initiative"/>
        </authorList>
    </citation>
    <scope>NUCLEOTIDE SEQUENCE [LARGE SCALE GENOMIC DNA]</scope>
    <source>
        <strain evidence="6">Bd21</strain>
        <strain evidence="7">cv. Bd21</strain>
    </source>
</reference>
<evidence type="ECO:0000256" key="5">
    <source>
        <dbReference type="SAM" id="Phobius"/>
    </source>
</evidence>
<dbReference type="EMBL" id="CM000882">
    <property type="protein sequence ID" value="PNT66477.1"/>
    <property type="molecule type" value="Genomic_DNA"/>
</dbReference>
<evidence type="ECO:0000313" key="7">
    <source>
        <dbReference type="EnsemblPlants" id="PNT66477"/>
    </source>
</evidence>
<evidence type="ECO:0000256" key="4">
    <source>
        <dbReference type="ARBA" id="ARBA00023136"/>
    </source>
</evidence>
<dbReference type="ExpressionAtlas" id="A0A2K2CWS4">
    <property type="expression patterns" value="baseline"/>
</dbReference>
<keyword evidence="3 5" id="KW-1133">Transmembrane helix</keyword>
<evidence type="ECO:0000256" key="1">
    <source>
        <dbReference type="ARBA" id="ARBA00004651"/>
    </source>
</evidence>
<reference evidence="7" key="3">
    <citation type="submission" date="2018-08" db="UniProtKB">
        <authorList>
            <consortium name="EnsemblPlants"/>
        </authorList>
    </citation>
    <scope>IDENTIFICATION</scope>
    <source>
        <strain evidence="7">cv. Bd21</strain>
    </source>
</reference>
<dbReference type="GO" id="GO:0005886">
    <property type="term" value="C:plasma membrane"/>
    <property type="evidence" value="ECO:0007669"/>
    <property type="project" value="UniProtKB-SubCell"/>
</dbReference>
<dbReference type="AlphaFoldDB" id="A0A2K2CWS4"/>
<reference evidence="6" key="2">
    <citation type="submission" date="2017-06" db="EMBL/GenBank/DDBJ databases">
        <title>WGS assembly of Brachypodium distachyon.</title>
        <authorList>
            <consortium name="The International Brachypodium Initiative"/>
            <person name="Lucas S."/>
            <person name="Harmon-Smith M."/>
            <person name="Lail K."/>
            <person name="Tice H."/>
            <person name="Grimwood J."/>
            <person name="Bruce D."/>
            <person name="Barry K."/>
            <person name="Shu S."/>
            <person name="Lindquist E."/>
            <person name="Wang M."/>
            <person name="Pitluck S."/>
            <person name="Vogel J.P."/>
            <person name="Garvin D.F."/>
            <person name="Mockler T.C."/>
            <person name="Schmutz J."/>
            <person name="Rokhsar D."/>
            <person name="Bevan M.W."/>
        </authorList>
    </citation>
    <scope>NUCLEOTIDE SEQUENCE</scope>
    <source>
        <strain evidence="6">Bd21</strain>
    </source>
</reference>
<evidence type="ECO:0000256" key="3">
    <source>
        <dbReference type="ARBA" id="ARBA00022989"/>
    </source>
</evidence>
<gene>
    <name evidence="7" type="primary">LOC100845510</name>
    <name evidence="6" type="ORF">BRADI_3g12847v3</name>
</gene>
<proteinExistence type="predicted"/>
<evidence type="ECO:0000313" key="8">
    <source>
        <dbReference type="Proteomes" id="UP000008810"/>
    </source>
</evidence>
<feature type="transmembrane region" description="Helical" evidence="5">
    <location>
        <begin position="156"/>
        <end position="176"/>
    </location>
</feature>
<dbReference type="GO" id="GO:0046873">
    <property type="term" value="F:metal ion transmembrane transporter activity"/>
    <property type="evidence" value="ECO:0007669"/>
    <property type="project" value="InterPro"/>
</dbReference>
<protein>
    <submittedName>
        <fullName evidence="6 7">Uncharacterized protein</fullName>
    </submittedName>
</protein>